<dbReference type="InterPro" id="IPR000835">
    <property type="entry name" value="HTH_MarR-typ"/>
</dbReference>
<dbReference type="EMBL" id="QVLV01000010">
    <property type="protein sequence ID" value="RGE58868.1"/>
    <property type="molecule type" value="Genomic_DNA"/>
</dbReference>
<dbReference type="PANTHER" id="PTHR42756">
    <property type="entry name" value="TRANSCRIPTIONAL REGULATOR, MARR"/>
    <property type="match status" value="1"/>
</dbReference>
<evidence type="ECO:0000256" key="3">
    <source>
        <dbReference type="ARBA" id="ARBA00023163"/>
    </source>
</evidence>
<dbReference type="AlphaFoldDB" id="A0A3E3IQL7"/>
<name>A0A3E3IQL7_9FIRM</name>
<dbReference type="GO" id="GO:0003677">
    <property type="term" value="F:DNA binding"/>
    <property type="evidence" value="ECO:0007669"/>
    <property type="project" value="UniProtKB-KW"/>
</dbReference>
<dbReference type="Pfam" id="PF01047">
    <property type="entry name" value="MarR"/>
    <property type="match status" value="1"/>
</dbReference>
<organism evidence="6 8">
    <name type="scientific">Eisenbergiella massiliensis</name>
    <dbReference type="NCBI Taxonomy" id="1720294"/>
    <lineage>
        <taxon>Bacteria</taxon>
        <taxon>Bacillati</taxon>
        <taxon>Bacillota</taxon>
        <taxon>Clostridia</taxon>
        <taxon>Lachnospirales</taxon>
        <taxon>Lachnospiraceae</taxon>
        <taxon>Eisenbergiella</taxon>
    </lineage>
</organism>
<dbReference type="Gene3D" id="1.10.10.10">
    <property type="entry name" value="Winged helix-like DNA-binding domain superfamily/Winged helix DNA-binding domain"/>
    <property type="match status" value="1"/>
</dbReference>
<evidence type="ECO:0000313" key="7">
    <source>
        <dbReference type="Proteomes" id="UP000260812"/>
    </source>
</evidence>
<dbReference type="PANTHER" id="PTHR42756:SF1">
    <property type="entry name" value="TRANSCRIPTIONAL REPRESSOR OF EMRAB OPERON"/>
    <property type="match status" value="1"/>
</dbReference>
<evidence type="ECO:0000313" key="8">
    <source>
        <dbReference type="Proteomes" id="UP000261166"/>
    </source>
</evidence>
<dbReference type="SUPFAM" id="SSF46785">
    <property type="entry name" value="Winged helix' DNA-binding domain"/>
    <property type="match status" value="1"/>
</dbReference>
<dbReference type="InterPro" id="IPR023187">
    <property type="entry name" value="Tscrpt_reg_MarR-type_CS"/>
</dbReference>
<dbReference type="InterPro" id="IPR036388">
    <property type="entry name" value="WH-like_DNA-bd_sf"/>
</dbReference>
<dbReference type="Proteomes" id="UP000260812">
    <property type="component" value="Unassembled WGS sequence"/>
</dbReference>
<keyword evidence="1" id="KW-0805">Transcription regulation</keyword>
<dbReference type="OrthoDB" id="2063997at2"/>
<accession>A0A3E3IQL7</accession>
<dbReference type="PROSITE" id="PS50995">
    <property type="entry name" value="HTH_MARR_2"/>
    <property type="match status" value="1"/>
</dbReference>
<comment type="caution">
    <text evidence="6">The sequence shown here is derived from an EMBL/GenBank/DDBJ whole genome shotgun (WGS) entry which is preliminary data.</text>
</comment>
<sequence>MQEEVVMADVNVFPFELINKFHRFKLSALPMPLPESELITLYTIRDANQYDGVENTLISGLAEKLHVSVPTISRCLSRLEEKGLVQKSSQTNDRRNTYVCLTEEGLAIYEESFRTLSSFVERALSRIDGEELNQFFATFDKIYDALAQEYNALGKK</sequence>
<evidence type="ECO:0000313" key="6">
    <source>
        <dbReference type="EMBL" id="RGE69367.1"/>
    </source>
</evidence>
<proteinExistence type="predicted"/>
<keyword evidence="3" id="KW-0804">Transcription</keyword>
<dbReference type="EMBL" id="QVLU01000016">
    <property type="protein sequence ID" value="RGE69367.1"/>
    <property type="molecule type" value="Genomic_DNA"/>
</dbReference>
<evidence type="ECO:0000259" key="4">
    <source>
        <dbReference type="PROSITE" id="PS50995"/>
    </source>
</evidence>
<dbReference type="Proteomes" id="UP000261166">
    <property type="component" value="Unassembled WGS sequence"/>
</dbReference>
<reference evidence="6 8" key="1">
    <citation type="submission" date="2018-08" db="EMBL/GenBank/DDBJ databases">
        <title>A genome reference for cultivated species of the human gut microbiota.</title>
        <authorList>
            <person name="Zou Y."/>
            <person name="Xue W."/>
            <person name="Luo G."/>
        </authorList>
    </citation>
    <scope>NUCLEOTIDE SEQUENCE [LARGE SCALE GENOMIC DNA]</scope>
    <source>
        <strain evidence="6 8">AF26-4BH</strain>
        <strain evidence="5">TF05-5AC</strain>
    </source>
</reference>
<evidence type="ECO:0000256" key="2">
    <source>
        <dbReference type="ARBA" id="ARBA00023125"/>
    </source>
</evidence>
<feature type="domain" description="HTH marR-type" evidence="4">
    <location>
        <begin position="1"/>
        <end position="144"/>
    </location>
</feature>
<evidence type="ECO:0000256" key="1">
    <source>
        <dbReference type="ARBA" id="ARBA00023015"/>
    </source>
</evidence>
<dbReference type="SMART" id="SM00347">
    <property type="entry name" value="HTH_MARR"/>
    <property type="match status" value="1"/>
</dbReference>
<dbReference type="PRINTS" id="PR00598">
    <property type="entry name" value="HTHMARR"/>
</dbReference>
<dbReference type="PROSITE" id="PS01117">
    <property type="entry name" value="HTH_MARR_1"/>
    <property type="match status" value="1"/>
</dbReference>
<dbReference type="RefSeq" id="WP_021633776.1">
    <property type="nucleotide sequence ID" value="NZ_LT969518.1"/>
</dbReference>
<keyword evidence="7" id="KW-1185">Reference proteome</keyword>
<dbReference type="GO" id="GO:0003700">
    <property type="term" value="F:DNA-binding transcription factor activity"/>
    <property type="evidence" value="ECO:0007669"/>
    <property type="project" value="InterPro"/>
</dbReference>
<keyword evidence="2" id="KW-0238">DNA-binding</keyword>
<protein>
    <submittedName>
        <fullName evidence="6">MarR family transcriptional regulator</fullName>
    </submittedName>
</protein>
<dbReference type="InterPro" id="IPR036390">
    <property type="entry name" value="WH_DNA-bd_sf"/>
</dbReference>
<gene>
    <name evidence="6" type="ORF">DWY69_17100</name>
    <name evidence="5" type="ORF">DXC51_15820</name>
</gene>
<evidence type="ECO:0000313" key="5">
    <source>
        <dbReference type="EMBL" id="RGE58868.1"/>
    </source>
</evidence>